<dbReference type="InterPro" id="IPR002683">
    <property type="entry name" value="PsbP_C"/>
</dbReference>
<dbReference type="EMBL" id="OIVN01001266">
    <property type="protein sequence ID" value="SPC91925.1"/>
    <property type="molecule type" value="Genomic_DNA"/>
</dbReference>
<dbReference type="PANTHER" id="PTHR31407:SF38">
    <property type="entry name" value="PSBP DOMAIN-CONTAINING PROTEIN 4, CHLOROPLASTIC"/>
    <property type="match status" value="1"/>
</dbReference>
<organism evidence="2">
    <name type="scientific">Fagus sylvatica</name>
    <name type="common">Beechnut</name>
    <dbReference type="NCBI Taxonomy" id="28930"/>
    <lineage>
        <taxon>Eukaryota</taxon>
        <taxon>Viridiplantae</taxon>
        <taxon>Streptophyta</taxon>
        <taxon>Embryophyta</taxon>
        <taxon>Tracheophyta</taxon>
        <taxon>Spermatophyta</taxon>
        <taxon>Magnoliopsida</taxon>
        <taxon>eudicotyledons</taxon>
        <taxon>Gunneridae</taxon>
        <taxon>Pentapetalae</taxon>
        <taxon>rosids</taxon>
        <taxon>fabids</taxon>
        <taxon>Fagales</taxon>
        <taxon>Fagaceae</taxon>
        <taxon>Fagus</taxon>
    </lineage>
</organism>
<dbReference type="GO" id="GO:0015979">
    <property type="term" value="P:photosynthesis"/>
    <property type="evidence" value="ECO:0007669"/>
    <property type="project" value="InterPro"/>
</dbReference>
<evidence type="ECO:0000313" key="2">
    <source>
        <dbReference type="EMBL" id="SPC91925.1"/>
    </source>
</evidence>
<evidence type="ECO:0000259" key="1">
    <source>
        <dbReference type="Pfam" id="PF01789"/>
    </source>
</evidence>
<accession>A0A2N9FXQ6</accession>
<dbReference type="Pfam" id="PF01789">
    <property type="entry name" value="PsbP"/>
    <property type="match status" value="1"/>
</dbReference>
<sequence length="276" mass="30278">MGTALFTSCSFSWRYKQQIFPSSHLLAQSSLENGISRAKVIADSGESKLVDGEIEKWSGLMKRRSVFVSGVSLISSAVLGSPRDGLALVKQGLLAGRIPGLSDPDEQGWRTYRRPDEKSGGHGVGWSPIIPYAFSVPQEWEEVPVSIADLGGTEIDLRFGSSKEGRLFVIVAPVLRFSDDLGDNAKIELIGPPEKVINAFGPEVIGENVEGKVISMNVVEHSGRTYYQYELEPPHALITATAAGNRLYLFNVTANGLQWKRHYSDLKRIAESFRVV</sequence>
<dbReference type="SUPFAM" id="SSF55724">
    <property type="entry name" value="Mog1p/PsbP-like"/>
    <property type="match status" value="1"/>
</dbReference>
<reference evidence="2" key="1">
    <citation type="submission" date="2018-02" db="EMBL/GenBank/DDBJ databases">
        <authorList>
            <person name="Cohen D.B."/>
            <person name="Kent A.D."/>
        </authorList>
    </citation>
    <scope>NUCLEOTIDE SEQUENCE</scope>
</reference>
<feature type="domain" description="PsbP C-terminal" evidence="1">
    <location>
        <begin position="132"/>
        <end position="275"/>
    </location>
</feature>
<gene>
    <name evidence="2" type="ORF">FSB_LOCUS19807</name>
</gene>
<name>A0A2N9FXQ6_FAGSY</name>
<dbReference type="GO" id="GO:0005509">
    <property type="term" value="F:calcium ion binding"/>
    <property type="evidence" value="ECO:0007669"/>
    <property type="project" value="InterPro"/>
</dbReference>
<dbReference type="GO" id="GO:0019898">
    <property type="term" value="C:extrinsic component of membrane"/>
    <property type="evidence" value="ECO:0007669"/>
    <property type="project" value="InterPro"/>
</dbReference>
<dbReference type="AlphaFoldDB" id="A0A2N9FXQ6"/>
<dbReference type="InterPro" id="IPR016123">
    <property type="entry name" value="Mog1/PsbP_a/b/a-sand"/>
</dbReference>
<dbReference type="PANTHER" id="PTHR31407">
    <property type="match status" value="1"/>
</dbReference>
<dbReference type="Gene3D" id="3.40.1000.10">
    <property type="entry name" value="Mog1/PsbP, alpha/beta/alpha sandwich"/>
    <property type="match status" value="1"/>
</dbReference>
<protein>
    <recommendedName>
        <fullName evidence="1">PsbP C-terminal domain-containing protein</fullName>
    </recommendedName>
</protein>
<dbReference type="GO" id="GO:0009654">
    <property type="term" value="C:photosystem II oxygen evolving complex"/>
    <property type="evidence" value="ECO:0007669"/>
    <property type="project" value="InterPro"/>
</dbReference>
<proteinExistence type="predicted"/>